<comment type="subunit">
    <text evidence="8">Supercomplex made of cofactors A to E. Cofactors A and D function by capturing and stabilizing tubulin in a quasi-native conformation. Cofactor E binds to the cofactor D-tubulin complex; interaction with cofactor C then causes the release of tubulin polypeptides that are committed to the native state.</text>
</comment>
<dbReference type="PANTHER" id="PTHR48057">
    <property type="entry name" value="LEUCINE-RICH REPEAT SERINE/THREONINE-PROTEIN KINASE 1"/>
    <property type="match status" value="1"/>
</dbReference>
<evidence type="ECO:0000259" key="10">
    <source>
        <dbReference type="PROSITE" id="PS50245"/>
    </source>
</evidence>
<evidence type="ECO:0000256" key="8">
    <source>
        <dbReference type="ARBA" id="ARBA00026055"/>
    </source>
</evidence>
<feature type="domain" description="CAP-Gly" evidence="10">
    <location>
        <begin position="31"/>
        <end position="75"/>
    </location>
</feature>
<evidence type="ECO:0000256" key="1">
    <source>
        <dbReference type="ARBA" id="ARBA00004496"/>
    </source>
</evidence>
<dbReference type="OrthoDB" id="5273213at2759"/>
<evidence type="ECO:0000256" key="6">
    <source>
        <dbReference type="ARBA" id="ARBA00022737"/>
    </source>
</evidence>
<dbReference type="PROSITE" id="PS00845">
    <property type="entry name" value="CAP_GLY_1"/>
    <property type="match status" value="1"/>
</dbReference>
<dbReference type="InParanoid" id="A0A7R8YZ06"/>
<keyword evidence="6" id="KW-0677">Repeat</keyword>
<dbReference type="InterPro" id="IPR052595">
    <property type="entry name" value="LRRC69/RLP"/>
</dbReference>
<dbReference type="FunCoup" id="A0A7R8YZ06">
    <property type="interactions" value="1802"/>
</dbReference>
<evidence type="ECO:0000256" key="5">
    <source>
        <dbReference type="ARBA" id="ARBA00022614"/>
    </source>
</evidence>
<dbReference type="FunFam" id="2.30.30.190:FF:000016">
    <property type="entry name" value="Tubulin-folding cofactor E"/>
    <property type="match status" value="1"/>
</dbReference>
<dbReference type="InterPro" id="IPR029071">
    <property type="entry name" value="Ubiquitin-like_domsf"/>
</dbReference>
<dbReference type="PROSITE" id="PS50245">
    <property type="entry name" value="CAP_GLY_2"/>
    <property type="match status" value="1"/>
</dbReference>
<reference evidence="11 12" key="1">
    <citation type="submission" date="2020-11" db="EMBL/GenBank/DDBJ databases">
        <authorList>
            <person name="Wallbank WR R."/>
            <person name="Pardo Diaz C."/>
            <person name="Kozak K."/>
            <person name="Martin S."/>
            <person name="Jiggins C."/>
            <person name="Moest M."/>
            <person name="Warren A I."/>
            <person name="Generalovic N T."/>
            <person name="Byers J.R.P. K."/>
            <person name="Montejo-Kovacevich G."/>
            <person name="Yen C E."/>
        </authorList>
    </citation>
    <scope>NUCLEOTIDE SEQUENCE [LARGE SCALE GENOMIC DNA]</scope>
</reference>
<dbReference type="Pfam" id="PF01302">
    <property type="entry name" value="CAP_GLY"/>
    <property type="match status" value="1"/>
</dbReference>
<dbReference type="OMA" id="SEESHMF"/>
<proteinExistence type="inferred from homology"/>
<dbReference type="InterPro" id="IPR001611">
    <property type="entry name" value="Leu-rich_rpt"/>
</dbReference>
<dbReference type="Gene3D" id="3.10.20.90">
    <property type="entry name" value="Phosphatidylinositol 3-kinase Catalytic Subunit, Chain A, domain 1"/>
    <property type="match status" value="1"/>
</dbReference>
<gene>
    <name evidence="11" type="ORF">HERILL_LOCUS12064</name>
</gene>
<evidence type="ECO:0000256" key="3">
    <source>
        <dbReference type="ARBA" id="ARBA00015004"/>
    </source>
</evidence>
<dbReference type="SMART" id="SM01052">
    <property type="entry name" value="CAP_GLY"/>
    <property type="match status" value="1"/>
</dbReference>
<dbReference type="PANTHER" id="PTHR48057:SF7">
    <property type="entry name" value="LEUCINE-RICH REPEAT SERINE_THREONINE-PROTEIN KINASE 1"/>
    <property type="match status" value="1"/>
</dbReference>
<dbReference type="Proteomes" id="UP000594454">
    <property type="component" value="Chromosome 4"/>
</dbReference>
<evidence type="ECO:0000256" key="9">
    <source>
        <dbReference type="ARBA" id="ARBA00030180"/>
    </source>
</evidence>
<dbReference type="InterPro" id="IPR000938">
    <property type="entry name" value="CAP-Gly_domain"/>
</dbReference>
<dbReference type="SUPFAM" id="SSF52058">
    <property type="entry name" value="L domain-like"/>
    <property type="match status" value="1"/>
</dbReference>
<name>A0A7R8YZ06_HERIL</name>
<sequence length="523" mass="59461">MVGLIDDSFKQFPLNSRIRSLGDYGTVRYVGEVRNYNGLWIGVEWDDPHRGKHDGSINGVRYFQTAHSTSGSMIRPEKAEKFQSLQDAVRERYLQSDGDDALDAELLKETQSQLHAPLFEIVGMDKVAKRQSNPDKLKDVSVAISTVNTAGDLSSLTCLTTLNISSTLVWNWQIVAEIAMQIPTLFSLNLSSNKLILPSEEDIKNLEPHFRHITYIDLSKNGLKDWRDVLHVAQLWPNIEQLSLQENGIEDILPADCMKVFKNLRELHLSFNKLSNFVQICKLGNIKTLERLFLVNNNIENVELPDCDYNEKVDIFPALNALNLCDNPISDSSDIFNELDKLPMLKNLCKTPKETGGFDDMFTLAVASISQLQKLSKAEIPKEERRGAEYEIWRKHAKEWLQTENDPKARKEFCKAHRSYPNLVKKYGSPVDFLPKSEKKASTLVKVRILNQATGETFEKKVPRQMSLQALLGLIIKRFHLAGDMPKLSYKDAQHPTLIVPLENMSKNLDFYSIQDGDTVVVE</sequence>
<evidence type="ECO:0000313" key="11">
    <source>
        <dbReference type="EMBL" id="CAD7089522.1"/>
    </source>
</evidence>
<comment type="similarity">
    <text evidence="2">Belongs to the TBCE family.</text>
</comment>
<protein>
    <recommendedName>
        <fullName evidence="3">Tubulin-specific chaperone E</fullName>
    </recommendedName>
    <alternativeName>
        <fullName evidence="9">Tubulin-folding cofactor E</fullName>
    </alternativeName>
</protein>
<dbReference type="PROSITE" id="PS51450">
    <property type="entry name" value="LRR"/>
    <property type="match status" value="1"/>
</dbReference>
<evidence type="ECO:0000313" key="12">
    <source>
        <dbReference type="Proteomes" id="UP000594454"/>
    </source>
</evidence>
<accession>A0A7R8YZ06</accession>
<dbReference type="GO" id="GO:0005737">
    <property type="term" value="C:cytoplasm"/>
    <property type="evidence" value="ECO:0007669"/>
    <property type="project" value="UniProtKB-SubCell"/>
</dbReference>
<dbReference type="CDD" id="cd17044">
    <property type="entry name" value="Ubl_TBCE"/>
    <property type="match status" value="1"/>
</dbReference>
<dbReference type="SUPFAM" id="SSF74924">
    <property type="entry name" value="Cap-Gly domain"/>
    <property type="match status" value="1"/>
</dbReference>
<keyword evidence="7" id="KW-0143">Chaperone</keyword>
<evidence type="ECO:0000256" key="4">
    <source>
        <dbReference type="ARBA" id="ARBA00022490"/>
    </source>
</evidence>
<keyword evidence="5" id="KW-0433">Leucine-rich repeat</keyword>
<dbReference type="InterPro" id="IPR044079">
    <property type="entry name" value="Ubl_TBCE"/>
</dbReference>
<dbReference type="Gene3D" id="3.80.10.10">
    <property type="entry name" value="Ribonuclease Inhibitor"/>
    <property type="match status" value="2"/>
</dbReference>
<organism evidence="11 12">
    <name type="scientific">Hermetia illucens</name>
    <name type="common">Black soldier fly</name>
    <dbReference type="NCBI Taxonomy" id="343691"/>
    <lineage>
        <taxon>Eukaryota</taxon>
        <taxon>Metazoa</taxon>
        <taxon>Ecdysozoa</taxon>
        <taxon>Arthropoda</taxon>
        <taxon>Hexapoda</taxon>
        <taxon>Insecta</taxon>
        <taxon>Pterygota</taxon>
        <taxon>Neoptera</taxon>
        <taxon>Endopterygota</taxon>
        <taxon>Diptera</taxon>
        <taxon>Brachycera</taxon>
        <taxon>Stratiomyomorpha</taxon>
        <taxon>Stratiomyidae</taxon>
        <taxon>Hermetiinae</taxon>
        <taxon>Hermetia</taxon>
    </lineage>
</organism>
<keyword evidence="12" id="KW-1185">Reference proteome</keyword>
<dbReference type="InterPro" id="IPR032675">
    <property type="entry name" value="LRR_dom_sf"/>
</dbReference>
<dbReference type="AlphaFoldDB" id="A0A7R8YZ06"/>
<dbReference type="EMBL" id="LR899012">
    <property type="protein sequence ID" value="CAD7089522.1"/>
    <property type="molecule type" value="Genomic_DNA"/>
</dbReference>
<dbReference type="InterPro" id="IPR036859">
    <property type="entry name" value="CAP-Gly_dom_sf"/>
</dbReference>
<keyword evidence="4" id="KW-0963">Cytoplasm</keyword>
<comment type="subcellular location">
    <subcellularLocation>
        <location evidence="1">Cytoplasm</location>
    </subcellularLocation>
</comment>
<evidence type="ECO:0000256" key="2">
    <source>
        <dbReference type="ARBA" id="ARBA00006286"/>
    </source>
</evidence>
<dbReference type="SUPFAM" id="SSF54236">
    <property type="entry name" value="Ubiquitin-like"/>
    <property type="match status" value="1"/>
</dbReference>
<evidence type="ECO:0000256" key="7">
    <source>
        <dbReference type="ARBA" id="ARBA00023186"/>
    </source>
</evidence>
<dbReference type="Gene3D" id="2.30.30.190">
    <property type="entry name" value="CAP Gly-rich-like domain"/>
    <property type="match status" value="1"/>
</dbReference>